<dbReference type="InterPro" id="IPR052638">
    <property type="entry name" value="PiggyBac_TE-derived"/>
</dbReference>
<dbReference type="EMBL" id="GDRN01098626">
    <property type="protein sequence ID" value="JAI58912.1"/>
    <property type="molecule type" value="Transcribed_RNA"/>
</dbReference>
<evidence type="ECO:0000259" key="1">
    <source>
        <dbReference type="Pfam" id="PF13843"/>
    </source>
</evidence>
<dbReference type="PANTHER" id="PTHR47055">
    <property type="entry name" value="DDE_TNP_1_7 DOMAIN-CONTAINING PROTEIN"/>
    <property type="match status" value="1"/>
</dbReference>
<name>A0A0N7ZAI1_SCYOL</name>
<sequence>MSHTPGQSGERHHQSQPRIMVMSGYLSPAKRRMFWEKKEDAGNTLVKKAMSRNTFDDMMCYTHFTGNQKPKDHDYFWKVRLLFNTADKYIEKTEYVSVDESMIKYLGPHPLKQFIRG</sequence>
<dbReference type="GO" id="GO:0043565">
    <property type="term" value="F:sequence-specific DNA binding"/>
    <property type="evidence" value="ECO:0007669"/>
    <property type="project" value="TreeGrafter"/>
</dbReference>
<evidence type="ECO:0000313" key="2">
    <source>
        <dbReference type="EMBL" id="JAI58912.1"/>
    </source>
</evidence>
<reference evidence="2" key="1">
    <citation type="submission" date="2015-09" db="EMBL/GenBank/DDBJ databases">
        <title>Scylla olivacea transcriptome.</title>
        <authorList>
            <person name="Ikhwanuddin M."/>
        </authorList>
    </citation>
    <scope>NUCLEOTIDE SEQUENCE</scope>
</reference>
<dbReference type="EMBL" id="GDRN01098615">
    <property type="protein sequence ID" value="JAI58914.1"/>
    <property type="molecule type" value="Transcribed_RNA"/>
</dbReference>
<dbReference type="AlphaFoldDB" id="A0A0N7ZAI1"/>
<accession>A0A0N7ZAI1</accession>
<dbReference type="Pfam" id="PF13843">
    <property type="entry name" value="DDE_Tnp_1_7"/>
    <property type="match status" value="1"/>
</dbReference>
<organism evidence="2">
    <name type="scientific">Scylla olivacea</name>
    <name type="common">Orange mud crab</name>
    <name type="synonym">Cancer olivacea</name>
    <dbReference type="NCBI Taxonomy" id="85551"/>
    <lineage>
        <taxon>Eukaryota</taxon>
        <taxon>Metazoa</taxon>
        <taxon>Ecdysozoa</taxon>
        <taxon>Arthropoda</taxon>
        <taxon>Crustacea</taxon>
        <taxon>Multicrustacea</taxon>
        <taxon>Malacostraca</taxon>
        <taxon>Eumalacostraca</taxon>
        <taxon>Eucarida</taxon>
        <taxon>Decapoda</taxon>
        <taxon>Pleocyemata</taxon>
        <taxon>Brachyura</taxon>
        <taxon>Eubrachyura</taxon>
        <taxon>Portunoidea</taxon>
        <taxon>Portunidae</taxon>
        <taxon>Portuninae</taxon>
        <taxon>Scylla</taxon>
    </lineage>
</organism>
<dbReference type="InterPro" id="IPR029526">
    <property type="entry name" value="PGBD"/>
</dbReference>
<proteinExistence type="predicted"/>
<dbReference type="PANTHER" id="PTHR47055:SF3">
    <property type="entry name" value="PHORBOL-ESTER_DAG-TYPE DOMAIN-CONTAINING PROTEIN"/>
    <property type="match status" value="1"/>
</dbReference>
<feature type="domain" description="PiggyBac transposable element-derived protein" evidence="1">
    <location>
        <begin position="19"/>
        <end position="116"/>
    </location>
</feature>
<protein>
    <recommendedName>
        <fullName evidence="1">PiggyBac transposable element-derived protein domain-containing protein</fullName>
    </recommendedName>
</protein>